<evidence type="ECO:0000313" key="3">
    <source>
        <dbReference type="Proteomes" id="UP001527181"/>
    </source>
</evidence>
<gene>
    <name evidence="2" type="ORF">M5X12_30090</name>
</gene>
<feature type="domain" description="HTH cro/C1-type" evidence="1">
    <location>
        <begin position="6"/>
        <end position="62"/>
    </location>
</feature>
<evidence type="ECO:0000313" key="2">
    <source>
        <dbReference type="EMBL" id="MCY9764746.1"/>
    </source>
</evidence>
<dbReference type="InterPro" id="IPR001387">
    <property type="entry name" value="Cro/C1-type_HTH"/>
</dbReference>
<name>A0ABT4H6Y0_PAEAL</name>
<dbReference type="Pfam" id="PF13443">
    <property type="entry name" value="HTH_26"/>
    <property type="match status" value="1"/>
</dbReference>
<dbReference type="SUPFAM" id="SSF47413">
    <property type="entry name" value="lambda repressor-like DNA-binding domains"/>
    <property type="match status" value="1"/>
</dbReference>
<dbReference type="EMBL" id="JAMDNP010000114">
    <property type="protein sequence ID" value="MCY9764746.1"/>
    <property type="molecule type" value="Genomic_DNA"/>
</dbReference>
<comment type="caution">
    <text evidence="2">The sequence shown here is derived from an EMBL/GenBank/DDBJ whole genome shotgun (WGS) entry which is preliminary data.</text>
</comment>
<dbReference type="Gene3D" id="1.10.260.40">
    <property type="entry name" value="lambda repressor-like DNA-binding domains"/>
    <property type="match status" value="1"/>
</dbReference>
<accession>A0ABT4H6Y0</accession>
<reference evidence="2 3" key="1">
    <citation type="submission" date="2022-05" db="EMBL/GenBank/DDBJ databases">
        <title>Genome Sequencing of Bee-Associated Microbes.</title>
        <authorList>
            <person name="Dunlap C."/>
        </authorList>
    </citation>
    <scope>NUCLEOTIDE SEQUENCE [LARGE SCALE GENOMIC DNA]</scope>
    <source>
        <strain evidence="2 3">NRRL B-04010</strain>
    </source>
</reference>
<proteinExistence type="predicted"/>
<sequence>MLILKIDEIMKEKNLNTRKLSEMTGIRWNTVNDMVKNTAKHWVPENLEKIMDALDIEDISNLIERVNEEEPKE</sequence>
<dbReference type="RefSeq" id="WP_268600792.1">
    <property type="nucleotide sequence ID" value="NZ_JAMDNP010000114.1"/>
</dbReference>
<dbReference type="Proteomes" id="UP001527181">
    <property type="component" value="Unassembled WGS sequence"/>
</dbReference>
<dbReference type="InterPro" id="IPR010982">
    <property type="entry name" value="Lambda_DNA-bd_dom_sf"/>
</dbReference>
<protein>
    <submittedName>
        <fullName evidence="2">Helix-turn-helix transcriptional regulator</fullName>
    </submittedName>
</protein>
<organism evidence="2 3">
    <name type="scientific">Paenibacillus alvei</name>
    <name type="common">Bacillus alvei</name>
    <dbReference type="NCBI Taxonomy" id="44250"/>
    <lineage>
        <taxon>Bacteria</taxon>
        <taxon>Bacillati</taxon>
        <taxon>Bacillota</taxon>
        <taxon>Bacilli</taxon>
        <taxon>Bacillales</taxon>
        <taxon>Paenibacillaceae</taxon>
        <taxon>Paenibacillus</taxon>
    </lineage>
</organism>
<evidence type="ECO:0000259" key="1">
    <source>
        <dbReference type="PROSITE" id="PS50943"/>
    </source>
</evidence>
<dbReference type="PROSITE" id="PS50943">
    <property type="entry name" value="HTH_CROC1"/>
    <property type="match status" value="1"/>
</dbReference>
<keyword evidence="3" id="KW-1185">Reference proteome</keyword>